<dbReference type="InterPro" id="IPR037138">
    <property type="entry name" value="His_deacetylse_dom_sf"/>
</dbReference>
<dbReference type="InterPro" id="IPR044150">
    <property type="entry name" value="HDAC_classIV"/>
</dbReference>
<dbReference type="PRINTS" id="PR01270">
    <property type="entry name" value="HDASUPER"/>
</dbReference>
<accession>A0ABQ2PG16</accession>
<proteinExistence type="inferred from homology"/>
<comment type="similarity">
    <text evidence="1">Belongs to the histone deacetylase family.</text>
</comment>
<dbReference type="CDD" id="cd09993">
    <property type="entry name" value="HDAC_classIV"/>
    <property type="match status" value="1"/>
</dbReference>
<dbReference type="RefSeq" id="WP_188688113.1">
    <property type="nucleotide sequence ID" value="NZ_BMLY01000001.1"/>
</dbReference>
<keyword evidence="2" id="KW-0378">Hydrolase</keyword>
<gene>
    <name evidence="4" type="ORF">GCM10010971_03630</name>
</gene>
<dbReference type="EMBL" id="BMLY01000001">
    <property type="protein sequence ID" value="GGP24544.1"/>
    <property type="molecule type" value="Genomic_DNA"/>
</dbReference>
<evidence type="ECO:0000313" key="4">
    <source>
        <dbReference type="EMBL" id="GGP24544.1"/>
    </source>
</evidence>
<sequence length="302" mass="32273">MLIYRTDQYPLPLPPGHRFPASKYALLRDEVSNFAAHLLEDAPAATDYEILTAHTSAYLDKLKNGTLSEAEQRVIGLPWSAALVERSRRSTGATLAACRTALLQGCGVNLAGGTHHACADHGSGFCVFNDSAVALRVLQAEGALRRALIIDLDVHQGNGTALMLAGEATLFTLSVHGANNFPFRKVEGDLDIELADGTTDAAYLEILQSTLPAVLQKQRPDLVIYLAGADAWEGDRLGRLALTPQGLQTRDEYVLRLCLQADIPVAVTMGGGYGRDIQGTVAIHAATVKTAVSLFDAQRAKG</sequence>
<evidence type="ECO:0000259" key="3">
    <source>
        <dbReference type="Pfam" id="PF00850"/>
    </source>
</evidence>
<comment type="caution">
    <text evidence="4">The sequence shown here is derived from an EMBL/GenBank/DDBJ whole genome shotgun (WGS) entry which is preliminary data.</text>
</comment>
<dbReference type="Gene3D" id="3.40.800.20">
    <property type="entry name" value="Histone deacetylase domain"/>
    <property type="match status" value="1"/>
</dbReference>
<name>A0ABQ2PG16_9NEIS</name>
<feature type="domain" description="Histone deacetylase" evidence="3">
    <location>
        <begin position="35"/>
        <end position="278"/>
    </location>
</feature>
<dbReference type="InterPro" id="IPR023801">
    <property type="entry name" value="His_deacetylse_dom"/>
</dbReference>
<dbReference type="Proteomes" id="UP000621859">
    <property type="component" value="Unassembled WGS sequence"/>
</dbReference>
<protein>
    <submittedName>
        <fullName evidence="4">Histone deacetylase</fullName>
    </submittedName>
</protein>
<dbReference type="Pfam" id="PF00850">
    <property type="entry name" value="Hist_deacetyl"/>
    <property type="match status" value="1"/>
</dbReference>
<dbReference type="InterPro" id="IPR023696">
    <property type="entry name" value="Ureohydrolase_dom_sf"/>
</dbReference>
<evidence type="ECO:0000313" key="5">
    <source>
        <dbReference type="Proteomes" id="UP000621859"/>
    </source>
</evidence>
<dbReference type="InterPro" id="IPR000286">
    <property type="entry name" value="HDACs"/>
</dbReference>
<reference evidence="5" key="1">
    <citation type="journal article" date="2019" name="Int. J. Syst. Evol. Microbiol.">
        <title>The Global Catalogue of Microorganisms (GCM) 10K type strain sequencing project: providing services to taxonomists for standard genome sequencing and annotation.</title>
        <authorList>
            <consortium name="The Broad Institute Genomics Platform"/>
            <consortium name="The Broad Institute Genome Sequencing Center for Infectious Disease"/>
            <person name="Wu L."/>
            <person name="Ma J."/>
        </authorList>
    </citation>
    <scope>NUCLEOTIDE SEQUENCE [LARGE SCALE GENOMIC DNA]</scope>
    <source>
        <strain evidence="5">CGMCC 1.8860</strain>
    </source>
</reference>
<organism evidence="4 5">
    <name type="scientific">Silvimonas amylolytica</name>
    <dbReference type="NCBI Taxonomy" id="449663"/>
    <lineage>
        <taxon>Bacteria</taxon>
        <taxon>Pseudomonadati</taxon>
        <taxon>Pseudomonadota</taxon>
        <taxon>Betaproteobacteria</taxon>
        <taxon>Neisseriales</taxon>
        <taxon>Chitinibacteraceae</taxon>
        <taxon>Silvimonas</taxon>
    </lineage>
</organism>
<dbReference type="PANTHER" id="PTHR10625">
    <property type="entry name" value="HISTONE DEACETYLASE HDAC1-RELATED"/>
    <property type="match status" value="1"/>
</dbReference>
<dbReference type="PANTHER" id="PTHR10625:SF19">
    <property type="entry name" value="HISTONE DEACETYLASE 12"/>
    <property type="match status" value="1"/>
</dbReference>
<dbReference type="SUPFAM" id="SSF52768">
    <property type="entry name" value="Arginase/deacetylase"/>
    <property type="match status" value="1"/>
</dbReference>
<evidence type="ECO:0000256" key="2">
    <source>
        <dbReference type="ARBA" id="ARBA00022801"/>
    </source>
</evidence>
<evidence type="ECO:0000256" key="1">
    <source>
        <dbReference type="ARBA" id="ARBA00005947"/>
    </source>
</evidence>
<keyword evidence="5" id="KW-1185">Reference proteome</keyword>